<dbReference type="EMBL" id="CP003345">
    <property type="protein sequence ID" value="AFM05846.1"/>
    <property type="molecule type" value="Genomic_DNA"/>
</dbReference>
<keyword evidence="1" id="KW-0472">Membrane</keyword>
<reference evidence="3" key="1">
    <citation type="submission" date="2012-06" db="EMBL/GenBank/DDBJ databases">
        <title>The complete genome of Flexibacter litoralis DSM 6794.</title>
        <authorList>
            <person name="Lucas S."/>
            <person name="Copeland A."/>
            <person name="Lapidus A."/>
            <person name="Glavina del Rio T."/>
            <person name="Dalin E."/>
            <person name="Tice H."/>
            <person name="Bruce D."/>
            <person name="Goodwin L."/>
            <person name="Pitluck S."/>
            <person name="Peters L."/>
            <person name="Ovchinnikova G."/>
            <person name="Lu M."/>
            <person name="Kyrpides N."/>
            <person name="Mavromatis K."/>
            <person name="Ivanova N."/>
            <person name="Brettin T."/>
            <person name="Detter J.C."/>
            <person name="Han C."/>
            <person name="Larimer F."/>
            <person name="Land M."/>
            <person name="Hauser L."/>
            <person name="Markowitz V."/>
            <person name="Cheng J.-F."/>
            <person name="Hugenholtz P."/>
            <person name="Woyke T."/>
            <person name="Wu D."/>
            <person name="Spring S."/>
            <person name="Lang E."/>
            <person name="Kopitz M."/>
            <person name="Brambilla E."/>
            <person name="Klenk H.-P."/>
            <person name="Eisen J.A."/>
        </authorList>
    </citation>
    <scope>NUCLEOTIDE SEQUENCE [LARGE SCALE GENOMIC DNA]</scope>
    <source>
        <strain evidence="3">ATCC 23117 / DSM 6794 / NBRC 15988 / NCIMB 1366 / Sio-4</strain>
    </source>
</reference>
<dbReference type="STRING" id="880071.Fleli_3527"/>
<evidence type="ECO:0000256" key="1">
    <source>
        <dbReference type="SAM" id="Phobius"/>
    </source>
</evidence>
<name>I4APG1_BERLS</name>
<keyword evidence="1" id="KW-0812">Transmembrane</keyword>
<protein>
    <submittedName>
        <fullName evidence="2">Uncharacterized protein</fullName>
    </submittedName>
</protein>
<accession>I4APG1</accession>
<keyword evidence="3" id="KW-1185">Reference proteome</keyword>
<proteinExistence type="predicted"/>
<dbReference type="eggNOG" id="ENOG502ZKAI">
    <property type="taxonomic scope" value="Bacteria"/>
</dbReference>
<dbReference type="HOGENOM" id="CLU_673955_0_0_10"/>
<evidence type="ECO:0000313" key="3">
    <source>
        <dbReference type="Proteomes" id="UP000006054"/>
    </source>
</evidence>
<feature type="transmembrane region" description="Helical" evidence="1">
    <location>
        <begin position="239"/>
        <end position="260"/>
    </location>
</feature>
<gene>
    <name evidence="2" type="ordered locus">Fleli_3527</name>
</gene>
<evidence type="ECO:0000313" key="2">
    <source>
        <dbReference type="EMBL" id="AFM05846.1"/>
    </source>
</evidence>
<dbReference type="KEGG" id="fli:Fleli_3527"/>
<feature type="transmembrane region" description="Helical" evidence="1">
    <location>
        <begin position="46"/>
        <end position="65"/>
    </location>
</feature>
<dbReference type="AlphaFoldDB" id="I4APG1"/>
<dbReference type="Proteomes" id="UP000006054">
    <property type="component" value="Chromosome"/>
</dbReference>
<feature type="transmembrane region" description="Helical" evidence="1">
    <location>
        <begin position="12"/>
        <end position="34"/>
    </location>
</feature>
<organism evidence="2 3">
    <name type="scientific">Bernardetia litoralis (strain ATCC 23117 / DSM 6794 / NBRC 15988 / NCIMB 1366 / Fx l1 / Sio-4)</name>
    <name type="common">Flexibacter litoralis</name>
    <dbReference type="NCBI Taxonomy" id="880071"/>
    <lineage>
        <taxon>Bacteria</taxon>
        <taxon>Pseudomonadati</taxon>
        <taxon>Bacteroidota</taxon>
        <taxon>Cytophagia</taxon>
        <taxon>Cytophagales</taxon>
        <taxon>Bernardetiaceae</taxon>
        <taxon>Bernardetia</taxon>
    </lineage>
</organism>
<feature type="transmembrane region" description="Helical" evidence="1">
    <location>
        <begin position="266"/>
        <end position="293"/>
    </location>
</feature>
<keyword evidence="1" id="KW-1133">Transmembrane helix</keyword>
<dbReference type="RefSeq" id="WP_014799271.1">
    <property type="nucleotide sequence ID" value="NC_018018.1"/>
</dbReference>
<sequence>MDTIYTDNQIIFISSLVPAYTVIGAGFFCVFIGLIFFKKTYKKIRFFWPIFGFVLMALGVMDLKVGKTKKMIIDKDEAALVILERKYFGEEVKTSIPFDNFSHIEVMRDWTIRQGKLFSRDELTLSISLVRWGLQPIELGIYSEKAILKDLVNKLRTTVSFPVYLVGNPEDKSYADFSRQFLNADNVEIAYAYPLMEISLLPDSVQITAPTYALPRPINISIVRQGNDDMAIWNNTYNVFWISLVGILTFGGLFLLQNWVLPKKGFGIAFALSYSSFIIAGIVWIGFVLSATFSKTQIEFRESTISYSTRLFGIKAFEQITPKADINELLPIMNSVNPTDGQLTMITAQGLVLIMSNIVEPIDAVNTLFKKAQIAPMDYRILIDIESLTMGERLLLEKEMRRYLTGER</sequence>